<keyword evidence="6" id="KW-1185">Reference proteome</keyword>
<dbReference type="CDD" id="cd01647">
    <property type="entry name" value="RT_LTR"/>
    <property type="match status" value="1"/>
</dbReference>
<evidence type="ECO:0000313" key="5">
    <source>
        <dbReference type="EMBL" id="KAK3539842.1"/>
    </source>
</evidence>
<dbReference type="Pfam" id="PF00078">
    <property type="entry name" value="RVT_1"/>
    <property type="match status" value="1"/>
</dbReference>
<proteinExistence type="inferred from homology"/>
<reference evidence="5" key="1">
    <citation type="submission" date="2023-06" db="EMBL/GenBank/DDBJ databases">
        <title>Male Hemibagrus guttatus genome.</title>
        <authorList>
            <person name="Bian C."/>
        </authorList>
    </citation>
    <scope>NUCLEOTIDE SEQUENCE</scope>
    <source>
        <strain evidence="5">Male_cb2023</strain>
        <tissue evidence="5">Muscle</tissue>
    </source>
</reference>
<dbReference type="FunFam" id="3.30.70.270:FF:000003">
    <property type="entry name" value="Transposon Ty3-G Gag-Pol polyprotein"/>
    <property type="match status" value="1"/>
</dbReference>
<dbReference type="PANTHER" id="PTHR33064">
    <property type="entry name" value="POL PROTEIN"/>
    <property type="match status" value="1"/>
</dbReference>
<comment type="caution">
    <text evidence="5">The sequence shown here is derived from an EMBL/GenBank/DDBJ whole genome shotgun (WGS) entry which is preliminary data.</text>
</comment>
<dbReference type="InterPro" id="IPR000477">
    <property type="entry name" value="RT_dom"/>
</dbReference>
<dbReference type="InterPro" id="IPR043502">
    <property type="entry name" value="DNA/RNA_pol_sf"/>
</dbReference>
<dbReference type="Gene3D" id="3.30.70.270">
    <property type="match status" value="2"/>
</dbReference>
<sequence>MTDVVAIGRGVDQNVINVCNHVAPNQVLENIVYECLKHSSGHSRNSPDPFADDTTVVGLISKNDESAYREEVVYVARNAKDNVVSYFHFDRMEKVQPEPGDWNSFLERFKDGKMVFGSWYDHVCGWWEKKQTFSKIHYMFYEDLVEDTGRELENLCSFLGLSPSEEERKEIVRCVQFDVMKANPMTNQMDDPTLDFSVSQFLRKVFQNFMNEIFQDMLHRFVIVYIDDILIYSSNLSDHTDHVQQVLNQLHHYHLYLKLEKCEFHQPTIQFFGCVISPEGIQMDRTKVEAVKNWPQPHTIKGLQHFLGFVYFYCRFISGYSELTAPLTSLLGKKPKSLRWTSDAMETFR</sequence>
<dbReference type="SUPFAM" id="SSF52540">
    <property type="entry name" value="P-loop containing nucleoside triphosphate hydrolases"/>
    <property type="match status" value="1"/>
</dbReference>
<organism evidence="5 6">
    <name type="scientific">Hemibagrus guttatus</name>
    <dbReference type="NCBI Taxonomy" id="175788"/>
    <lineage>
        <taxon>Eukaryota</taxon>
        <taxon>Metazoa</taxon>
        <taxon>Chordata</taxon>
        <taxon>Craniata</taxon>
        <taxon>Vertebrata</taxon>
        <taxon>Euteleostomi</taxon>
        <taxon>Actinopterygii</taxon>
        <taxon>Neopterygii</taxon>
        <taxon>Teleostei</taxon>
        <taxon>Ostariophysi</taxon>
        <taxon>Siluriformes</taxon>
        <taxon>Bagridae</taxon>
        <taxon>Hemibagrus</taxon>
    </lineage>
</organism>
<dbReference type="Gene3D" id="3.40.50.300">
    <property type="entry name" value="P-loop containing nucleotide triphosphate hydrolases"/>
    <property type="match status" value="1"/>
</dbReference>
<comment type="similarity">
    <text evidence="1">Belongs to the beta type-B retroviral polymerase family. HERV class-II K(HML-2) pol subfamily.</text>
</comment>
<comment type="similarity">
    <text evidence="2">Belongs to the sulfotransferase 1 family.</text>
</comment>
<dbReference type="InterPro" id="IPR051320">
    <property type="entry name" value="Viral_Replic_Matur_Polypro"/>
</dbReference>
<dbReference type="AlphaFoldDB" id="A0AAE0R162"/>
<evidence type="ECO:0000313" key="6">
    <source>
        <dbReference type="Proteomes" id="UP001274896"/>
    </source>
</evidence>
<protein>
    <recommendedName>
        <fullName evidence="2">Sulfotransferase</fullName>
        <ecNumber evidence="2">2.8.2.-</ecNumber>
    </recommendedName>
</protein>
<dbReference type="InterPro" id="IPR027417">
    <property type="entry name" value="P-loop_NTPase"/>
</dbReference>
<dbReference type="InterPro" id="IPR043128">
    <property type="entry name" value="Rev_trsase/Diguanyl_cyclase"/>
</dbReference>
<keyword evidence="2" id="KW-0808">Transferase</keyword>
<dbReference type="InterPro" id="IPR000863">
    <property type="entry name" value="Sulfotransferase_dom"/>
</dbReference>
<dbReference type="SUPFAM" id="SSF56672">
    <property type="entry name" value="DNA/RNA polymerases"/>
    <property type="match status" value="1"/>
</dbReference>
<dbReference type="EMBL" id="JAUCMX010000007">
    <property type="protein sequence ID" value="KAK3539842.1"/>
    <property type="molecule type" value="Genomic_DNA"/>
</dbReference>
<name>A0AAE0R162_9TELE</name>
<evidence type="ECO:0000259" key="4">
    <source>
        <dbReference type="Pfam" id="PF00685"/>
    </source>
</evidence>
<evidence type="ECO:0000259" key="3">
    <source>
        <dbReference type="Pfam" id="PF00078"/>
    </source>
</evidence>
<gene>
    <name evidence="5" type="ORF">QTP70_013418</name>
</gene>
<dbReference type="GO" id="GO:0008146">
    <property type="term" value="F:sulfotransferase activity"/>
    <property type="evidence" value="ECO:0007669"/>
    <property type="project" value="InterPro"/>
</dbReference>
<dbReference type="Pfam" id="PF00685">
    <property type="entry name" value="Sulfotransfer_1"/>
    <property type="match status" value="1"/>
</dbReference>
<feature type="domain" description="Sulfotransferase" evidence="4">
    <location>
        <begin position="72"/>
        <end position="204"/>
    </location>
</feature>
<dbReference type="PANTHER" id="PTHR33064:SF37">
    <property type="entry name" value="RIBONUCLEASE H"/>
    <property type="match status" value="1"/>
</dbReference>
<feature type="domain" description="Reverse transcriptase" evidence="3">
    <location>
        <begin position="205"/>
        <end position="275"/>
    </location>
</feature>
<evidence type="ECO:0000256" key="2">
    <source>
        <dbReference type="RuleBase" id="RU361155"/>
    </source>
</evidence>
<dbReference type="Proteomes" id="UP001274896">
    <property type="component" value="Unassembled WGS sequence"/>
</dbReference>
<accession>A0AAE0R162</accession>
<dbReference type="EC" id="2.8.2.-" evidence="2"/>
<evidence type="ECO:0000256" key="1">
    <source>
        <dbReference type="ARBA" id="ARBA00010879"/>
    </source>
</evidence>